<accession>A0AA46DXL1</accession>
<dbReference type="CDD" id="cd00586">
    <property type="entry name" value="4HBT"/>
    <property type="match status" value="1"/>
</dbReference>
<sequence length="139" mass="16898">MYNDIFHRVYYNETDQMGRVYHSNFLIWMEKARTEYFRVRGTSYKDLEKIGVMLPVSDIQIKYFHAALYDDLIRIKTKINEFSRIKIEFEYEFYNEENILLAKGKSINIFTDKNGKIKRISKEIFEKIRGQKCQRDIQN</sequence>
<protein>
    <submittedName>
        <fullName evidence="3">Acyl-CoA thioester hydrolase</fullName>
    </submittedName>
</protein>
<dbReference type="SUPFAM" id="SSF54637">
    <property type="entry name" value="Thioesterase/thiol ester dehydrase-isomerase"/>
    <property type="match status" value="1"/>
</dbReference>
<comment type="similarity">
    <text evidence="1">Belongs to the 4-hydroxybenzoyl-CoA thioesterase family.</text>
</comment>
<dbReference type="AlphaFoldDB" id="A0AA46DXL1"/>
<evidence type="ECO:0000313" key="3">
    <source>
        <dbReference type="EMBL" id="TDT68538.1"/>
    </source>
</evidence>
<dbReference type="NCBIfam" id="TIGR00051">
    <property type="entry name" value="YbgC/FadM family acyl-CoA thioesterase"/>
    <property type="match status" value="1"/>
</dbReference>
<dbReference type="EMBL" id="SOBG01000007">
    <property type="protein sequence ID" value="TDT68538.1"/>
    <property type="molecule type" value="Genomic_DNA"/>
</dbReference>
<reference evidence="3 4" key="1">
    <citation type="submission" date="2019-03" db="EMBL/GenBank/DDBJ databases">
        <title>Genomic Encyclopedia of Type Strains, Phase IV (KMG-IV): sequencing the most valuable type-strain genomes for metagenomic binning, comparative biology and taxonomic classification.</title>
        <authorList>
            <person name="Goeker M."/>
        </authorList>
    </citation>
    <scope>NUCLEOTIDE SEQUENCE [LARGE SCALE GENOMIC DNA]</scope>
    <source>
        <strain evidence="3 4">DSM 100055</strain>
    </source>
</reference>
<dbReference type="Proteomes" id="UP000294678">
    <property type="component" value="Unassembled WGS sequence"/>
</dbReference>
<comment type="caution">
    <text evidence="3">The sequence shown here is derived from an EMBL/GenBank/DDBJ whole genome shotgun (WGS) entry which is preliminary data.</text>
</comment>
<dbReference type="GO" id="GO:0047617">
    <property type="term" value="F:fatty acyl-CoA hydrolase activity"/>
    <property type="evidence" value="ECO:0007669"/>
    <property type="project" value="TreeGrafter"/>
</dbReference>
<dbReference type="PANTHER" id="PTHR31793">
    <property type="entry name" value="4-HYDROXYBENZOYL-COA THIOESTERASE FAMILY MEMBER"/>
    <property type="match status" value="1"/>
</dbReference>
<dbReference type="Pfam" id="PF13279">
    <property type="entry name" value="4HBT_2"/>
    <property type="match status" value="1"/>
</dbReference>
<organism evidence="3 4">
    <name type="scientific">Hypnocyclicus thermotrophus</name>
    <dbReference type="NCBI Taxonomy" id="1627895"/>
    <lineage>
        <taxon>Bacteria</taxon>
        <taxon>Fusobacteriati</taxon>
        <taxon>Fusobacteriota</taxon>
        <taxon>Fusobacteriia</taxon>
        <taxon>Fusobacteriales</taxon>
        <taxon>Fusobacteriaceae</taxon>
        <taxon>Hypnocyclicus</taxon>
    </lineage>
</organism>
<dbReference type="InterPro" id="IPR050563">
    <property type="entry name" value="4-hydroxybenzoyl-CoA_TE"/>
</dbReference>
<keyword evidence="4" id="KW-1185">Reference proteome</keyword>
<dbReference type="RefSeq" id="WP_134113472.1">
    <property type="nucleotide sequence ID" value="NZ_SOBG01000007.1"/>
</dbReference>
<dbReference type="PIRSF" id="PIRSF003230">
    <property type="entry name" value="YbgC"/>
    <property type="match status" value="1"/>
</dbReference>
<dbReference type="InterPro" id="IPR006684">
    <property type="entry name" value="YbgC/YbaW"/>
</dbReference>
<evidence type="ECO:0000256" key="1">
    <source>
        <dbReference type="ARBA" id="ARBA00005953"/>
    </source>
</evidence>
<gene>
    <name evidence="3" type="ORF">EV215_1605</name>
</gene>
<keyword evidence="2 3" id="KW-0378">Hydrolase</keyword>
<dbReference type="PANTHER" id="PTHR31793:SF27">
    <property type="entry name" value="NOVEL THIOESTERASE SUPERFAMILY DOMAIN AND SAPOSIN A-TYPE DOMAIN CONTAINING PROTEIN (0610012H03RIK)"/>
    <property type="match status" value="1"/>
</dbReference>
<dbReference type="Gene3D" id="3.10.129.10">
    <property type="entry name" value="Hotdog Thioesterase"/>
    <property type="match status" value="1"/>
</dbReference>
<dbReference type="InterPro" id="IPR029069">
    <property type="entry name" value="HotDog_dom_sf"/>
</dbReference>
<proteinExistence type="inferred from homology"/>
<evidence type="ECO:0000313" key="4">
    <source>
        <dbReference type="Proteomes" id="UP000294678"/>
    </source>
</evidence>
<evidence type="ECO:0000256" key="2">
    <source>
        <dbReference type="ARBA" id="ARBA00022801"/>
    </source>
</evidence>
<name>A0AA46DXL1_9FUSO</name>